<reference evidence="2" key="1">
    <citation type="submission" date="2021-02" db="EMBL/GenBank/DDBJ databases">
        <authorList>
            <person name="Nowell W R."/>
        </authorList>
    </citation>
    <scope>NUCLEOTIDE SEQUENCE</scope>
</reference>
<dbReference type="EMBL" id="CAJNOR010004658">
    <property type="protein sequence ID" value="CAF1519207.1"/>
    <property type="molecule type" value="Genomic_DNA"/>
</dbReference>
<dbReference type="AlphaFoldDB" id="A0A815UDC2"/>
<comment type="caution">
    <text evidence="2">The sequence shown here is derived from an EMBL/GenBank/DDBJ whole genome shotgun (WGS) entry which is preliminary data.</text>
</comment>
<keyword evidence="1" id="KW-0812">Transmembrane</keyword>
<sequence>MNDDDPLLTDHDVIERSEENTNAKSIESLHEWIIWSYLNVLIGGVILGVIAIGCSFRTHKFKRRQNYSKALKWSAIFQMIRSCCKFLINWGGFYLFFSVIGFIFYGPWIIWGSIATAKYVKERQSQRLYDNTSCLLLNYTIHAHTCFDCSGEGCEYLPCYDENFWVSYLIHNGTLVNSLIFTKEEPTEHSQTQEILLRCGQSITCYQHDDGPLVDSNVEIDLQATFVYPNPKPKLNDQNQNIIKIQVIMARSVPAGSSHFPTVSCKLRAGNGQELTGYFLCNSGRNPAARNLPEPTQISTDPVAEMIDLGTKVSKSKPHQDQDSNIKTSKLVLVLVHTCLCHLDEIVPACRLMV</sequence>
<feature type="transmembrane region" description="Helical" evidence="1">
    <location>
        <begin position="94"/>
        <end position="117"/>
    </location>
</feature>
<organism evidence="2 3">
    <name type="scientific">Adineta ricciae</name>
    <name type="common">Rotifer</name>
    <dbReference type="NCBI Taxonomy" id="249248"/>
    <lineage>
        <taxon>Eukaryota</taxon>
        <taxon>Metazoa</taxon>
        <taxon>Spiralia</taxon>
        <taxon>Gnathifera</taxon>
        <taxon>Rotifera</taxon>
        <taxon>Eurotatoria</taxon>
        <taxon>Bdelloidea</taxon>
        <taxon>Adinetida</taxon>
        <taxon>Adinetidae</taxon>
        <taxon>Adineta</taxon>
    </lineage>
</organism>
<name>A0A815UDC2_ADIRI</name>
<protein>
    <submittedName>
        <fullName evidence="2">Uncharacterized protein</fullName>
    </submittedName>
</protein>
<evidence type="ECO:0000256" key="1">
    <source>
        <dbReference type="SAM" id="Phobius"/>
    </source>
</evidence>
<evidence type="ECO:0000313" key="2">
    <source>
        <dbReference type="EMBL" id="CAF1519207.1"/>
    </source>
</evidence>
<feature type="transmembrane region" description="Helical" evidence="1">
    <location>
        <begin position="32"/>
        <end position="58"/>
    </location>
</feature>
<keyword evidence="1" id="KW-0472">Membrane</keyword>
<keyword evidence="3" id="KW-1185">Reference proteome</keyword>
<keyword evidence="1" id="KW-1133">Transmembrane helix</keyword>
<proteinExistence type="predicted"/>
<dbReference type="Proteomes" id="UP000663828">
    <property type="component" value="Unassembled WGS sequence"/>
</dbReference>
<accession>A0A815UDC2</accession>
<evidence type="ECO:0000313" key="3">
    <source>
        <dbReference type="Proteomes" id="UP000663828"/>
    </source>
</evidence>
<gene>
    <name evidence="2" type="ORF">XAT740_LOCUS40689</name>
</gene>